<dbReference type="NCBIfam" id="TIGR01097">
    <property type="entry name" value="PhnE"/>
    <property type="match status" value="1"/>
</dbReference>
<feature type="transmembrane region" description="Helical" evidence="7">
    <location>
        <begin position="242"/>
        <end position="260"/>
    </location>
</feature>
<evidence type="ECO:0000256" key="3">
    <source>
        <dbReference type="ARBA" id="ARBA00022448"/>
    </source>
</evidence>
<gene>
    <name evidence="9" type="ORF">EV213_101194</name>
</gene>
<dbReference type="Proteomes" id="UP000295632">
    <property type="component" value="Unassembled WGS sequence"/>
</dbReference>
<sequence length="268" mass="28977">MKQDQVQLKRQRFKVWSKRIVISLIVLLIYIWAFGGISFSGIKESAMIVTASIFDGLINPDWGYVYDPAGEDLLRGLLETVGIAFLGIFISTIIAFPISFWAASNLSKYRIISGSGKGVLSFIRTFPDIVMALLFIKAVGPGPFAGVLALGVGAVGMLGKLYAEDIENLDHGPSEALLATGANKAQIFLFAILPQVLPSLVSSTLYRLEINVRSASILGIIGAGGIGTALIFALQVRDWSRVGIILFGIIFMVLIIDLISSSIRKRLV</sequence>
<dbReference type="GO" id="GO:0015416">
    <property type="term" value="F:ABC-type phosphonate transporter activity"/>
    <property type="evidence" value="ECO:0007669"/>
    <property type="project" value="InterPro"/>
</dbReference>
<dbReference type="CDD" id="cd06261">
    <property type="entry name" value="TM_PBP2"/>
    <property type="match status" value="1"/>
</dbReference>
<comment type="similarity">
    <text evidence="7">Belongs to the binding-protein-dependent transport system permease family.</text>
</comment>
<dbReference type="AlphaFoldDB" id="A0A4R6UDA5"/>
<dbReference type="Pfam" id="PF00528">
    <property type="entry name" value="BPD_transp_1"/>
    <property type="match status" value="1"/>
</dbReference>
<accession>A0A4R6UDA5</accession>
<dbReference type="PROSITE" id="PS50928">
    <property type="entry name" value="ABC_TM1"/>
    <property type="match status" value="1"/>
</dbReference>
<dbReference type="EMBL" id="SNYJ01000001">
    <property type="protein sequence ID" value="TDQ42765.1"/>
    <property type="molecule type" value="Genomic_DNA"/>
</dbReference>
<evidence type="ECO:0000256" key="6">
    <source>
        <dbReference type="ARBA" id="ARBA00023136"/>
    </source>
</evidence>
<dbReference type="InterPro" id="IPR000515">
    <property type="entry name" value="MetI-like"/>
</dbReference>
<evidence type="ECO:0000313" key="9">
    <source>
        <dbReference type="EMBL" id="TDQ42765.1"/>
    </source>
</evidence>
<comment type="caution">
    <text evidence="9">The sequence shown here is derived from an EMBL/GenBank/DDBJ whole genome shotgun (WGS) entry which is preliminary data.</text>
</comment>
<organism evidence="9 10">
    <name type="scientific">Aureibacillus halotolerans</name>
    <dbReference type="NCBI Taxonomy" id="1508390"/>
    <lineage>
        <taxon>Bacteria</taxon>
        <taxon>Bacillati</taxon>
        <taxon>Bacillota</taxon>
        <taxon>Bacilli</taxon>
        <taxon>Bacillales</taxon>
        <taxon>Bacillaceae</taxon>
        <taxon>Aureibacillus</taxon>
    </lineage>
</organism>
<keyword evidence="5 7" id="KW-1133">Transmembrane helix</keyword>
<dbReference type="GO" id="GO:0005886">
    <property type="term" value="C:plasma membrane"/>
    <property type="evidence" value="ECO:0007669"/>
    <property type="project" value="UniProtKB-SubCell"/>
</dbReference>
<dbReference type="PANTHER" id="PTHR30043">
    <property type="entry name" value="PHOSPHONATES TRANSPORT SYSTEM PERMEASE PROTEIN"/>
    <property type="match status" value="1"/>
</dbReference>
<evidence type="ECO:0000256" key="7">
    <source>
        <dbReference type="RuleBase" id="RU363032"/>
    </source>
</evidence>
<keyword evidence="3 7" id="KW-0813">Transport</keyword>
<feature type="transmembrane region" description="Helical" evidence="7">
    <location>
        <begin position="20"/>
        <end position="42"/>
    </location>
</feature>
<keyword evidence="4 7" id="KW-0812">Transmembrane</keyword>
<dbReference type="SUPFAM" id="SSF161098">
    <property type="entry name" value="MetI-like"/>
    <property type="match status" value="1"/>
</dbReference>
<feature type="domain" description="ABC transmembrane type-1" evidence="8">
    <location>
        <begin position="77"/>
        <end position="260"/>
    </location>
</feature>
<feature type="transmembrane region" description="Helical" evidence="7">
    <location>
        <begin position="215"/>
        <end position="236"/>
    </location>
</feature>
<keyword evidence="10" id="KW-1185">Reference proteome</keyword>
<comment type="subcellular location">
    <subcellularLocation>
        <location evidence="2">Cell envelope</location>
    </subcellularLocation>
    <subcellularLocation>
        <location evidence="7">Cell membrane</location>
        <topology evidence="7">Multi-pass membrane protein</topology>
    </subcellularLocation>
    <subcellularLocation>
        <location evidence="1">Membrane</location>
        <topology evidence="1">Multi-pass membrane protein</topology>
    </subcellularLocation>
</comment>
<dbReference type="Gene3D" id="1.10.3720.10">
    <property type="entry name" value="MetI-like"/>
    <property type="match status" value="1"/>
</dbReference>
<dbReference type="InterPro" id="IPR035906">
    <property type="entry name" value="MetI-like_sf"/>
</dbReference>
<proteinExistence type="inferred from homology"/>
<evidence type="ECO:0000256" key="5">
    <source>
        <dbReference type="ARBA" id="ARBA00022989"/>
    </source>
</evidence>
<dbReference type="GO" id="GO:0030313">
    <property type="term" value="C:cell envelope"/>
    <property type="evidence" value="ECO:0007669"/>
    <property type="project" value="UniProtKB-SubCell"/>
</dbReference>
<dbReference type="InterPro" id="IPR005769">
    <property type="entry name" value="PhnE/PtxC"/>
</dbReference>
<evidence type="ECO:0000256" key="4">
    <source>
        <dbReference type="ARBA" id="ARBA00022692"/>
    </source>
</evidence>
<evidence type="ECO:0000259" key="8">
    <source>
        <dbReference type="PROSITE" id="PS50928"/>
    </source>
</evidence>
<feature type="transmembrane region" description="Helical" evidence="7">
    <location>
        <begin position="142"/>
        <end position="163"/>
    </location>
</feature>
<protein>
    <submittedName>
        <fullName evidence="9">Phosphonate transport system permease protein</fullName>
    </submittedName>
</protein>
<reference evidence="9 10" key="1">
    <citation type="submission" date="2019-03" db="EMBL/GenBank/DDBJ databases">
        <title>Genomic Encyclopedia of Type Strains, Phase IV (KMG-IV): sequencing the most valuable type-strain genomes for metagenomic binning, comparative biology and taxonomic classification.</title>
        <authorList>
            <person name="Goeker M."/>
        </authorList>
    </citation>
    <scope>NUCLEOTIDE SEQUENCE [LARGE SCALE GENOMIC DNA]</scope>
    <source>
        <strain evidence="9 10">DSM 28697</strain>
    </source>
</reference>
<dbReference type="RefSeq" id="WP_133578600.1">
    <property type="nucleotide sequence ID" value="NZ_SNYJ01000001.1"/>
</dbReference>
<dbReference type="PANTHER" id="PTHR30043:SF8">
    <property type="entry name" value="ABC TRANSPORTER, PERMEASE PROTEIN CC0363, PUTATIVE-RELATED"/>
    <property type="match status" value="1"/>
</dbReference>
<dbReference type="OrthoDB" id="8557224at2"/>
<evidence type="ECO:0000313" key="10">
    <source>
        <dbReference type="Proteomes" id="UP000295632"/>
    </source>
</evidence>
<name>A0A4R6UDA5_9BACI</name>
<evidence type="ECO:0000256" key="2">
    <source>
        <dbReference type="ARBA" id="ARBA00004196"/>
    </source>
</evidence>
<feature type="transmembrane region" description="Helical" evidence="7">
    <location>
        <begin position="83"/>
        <end position="106"/>
    </location>
</feature>
<evidence type="ECO:0000256" key="1">
    <source>
        <dbReference type="ARBA" id="ARBA00004141"/>
    </source>
</evidence>
<keyword evidence="6 7" id="KW-0472">Membrane</keyword>